<feature type="region of interest" description="Disordered" evidence="1">
    <location>
        <begin position="1"/>
        <end position="95"/>
    </location>
</feature>
<dbReference type="Proteomes" id="UP000735302">
    <property type="component" value="Unassembled WGS sequence"/>
</dbReference>
<feature type="compositionally biased region" description="Pro residues" evidence="1">
    <location>
        <begin position="42"/>
        <end position="64"/>
    </location>
</feature>
<organism evidence="2 3">
    <name type="scientific">Plakobranchus ocellatus</name>
    <dbReference type="NCBI Taxonomy" id="259542"/>
    <lineage>
        <taxon>Eukaryota</taxon>
        <taxon>Metazoa</taxon>
        <taxon>Spiralia</taxon>
        <taxon>Lophotrochozoa</taxon>
        <taxon>Mollusca</taxon>
        <taxon>Gastropoda</taxon>
        <taxon>Heterobranchia</taxon>
        <taxon>Euthyneura</taxon>
        <taxon>Panpulmonata</taxon>
        <taxon>Sacoglossa</taxon>
        <taxon>Placobranchoidea</taxon>
        <taxon>Plakobranchidae</taxon>
        <taxon>Plakobranchus</taxon>
    </lineage>
</organism>
<evidence type="ECO:0000256" key="1">
    <source>
        <dbReference type="SAM" id="MobiDB-lite"/>
    </source>
</evidence>
<comment type="caution">
    <text evidence="2">The sequence shown here is derived from an EMBL/GenBank/DDBJ whole genome shotgun (WGS) entry which is preliminary data.</text>
</comment>
<name>A0AAV3YHZ4_9GAST</name>
<feature type="compositionally biased region" description="Low complexity" evidence="1">
    <location>
        <begin position="30"/>
        <end position="41"/>
    </location>
</feature>
<accession>A0AAV3YHZ4</accession>
<evidence type="ECO:0000313" key="2">
    <source>
        <dbReference type="EMBL" id="GFN82015.1"/>
    </source>
</evidence>
<dbReference type="AlphaFoldDB" id="A0AAV3YHZ4"/>
<keyword evidence="3" id="KW-1185">Reference proteome</keyword>
<protein>
    <submittedName>
        <fullName evidence="2">Uncharacterized protein</fullName>
    </submittedName>
</protein>
<evidence type="ECO:0000313" key="3">
    <source>
        <dbReference type="Proteomes" id="UP000735302"/>
    </source>
</evidence>
<proteinExistence type="predicted"/>
<sequence length="95" mass="9944">MDAEDTISLIWGDSFTPSSPRASASPMECSPFPSKPQSPSKSRPPPPAEKPQGPSPSPSPPYPCTPEVHVTEGVKPTKKIKGLAVQPKGGLPSNK</sequence>
<reference evidence="2 3" key="1">
    <citation type="journal article" date="2021" name="Elife">
        <title>Chloroplast acquisition without the gene transfer in kleptoplastic sea slugs, Plakobranchus ocellatus.</title>
        <authorList>
            <person name="Maeda T."/>
            <person name="Takahashi S."/>
            <person name="Yoshida T."/>
            <person name="Shimamura S."/>
            <person name="Takaki Y."/>
            <person name="Nagai Y."/>
            <person name="Toyoda A."/>
            <person name="Suzuki Y."/>
            <person name="Arimoto A."/>
            <person name="Ishii H."/>
            <person name="Satoh N."/>
            <person name="Nishiyama T."/>
            <person name="Hasebe M."/>
            <person name="Maruyama T."/>
            <person name="Minagawa J."/>
            <person name="Obokata J."/>
            <person name="Shigenobu S."/>
        </authorList>
    </citation>
    <scope>NUCLEOTIDE SEQUENCE [LARGE SCALE GENOMIC DNA]</scope>
</reference>
<gene>
    <name evidence="2" type="ORF">PoB_000852100</name>
</gene>
<dbReference type="EMBL" id="BLXT01000975">
    <property type="protein sequence ID" value="GFN82015.1"/>
    <property type="molecule type" value="Genomic_DNA"/>
</dbReference>